<proteinExistence type="inferred from homology"/>
<dbReference type="InterPro" id="IPR003746">
    <property type="entry name" value="DUF167"/>
</dbReference>
<dbReference type="Gene3D" id="3.30.1200.10">
    <property type="entry name" value="YggU-like"/>
    <property type="match status" value="1"/>
</dbReference>
<evidence type="ECO:0000313" key="3">
    <source>
        <dbReference type="Proteomes" id="UP000070501"/>
    </source>
</evidence>
<dbReference type="GO" id="GO:0005737">
    <property type="term" value="C:cytoplasm"/>
    <property type="evidence" value="ECO:0007669"/>
    <property type="project" value="TreeGrafter"/>
</dbReference>
<dbReference type="Pfam" id="PF02594">
    <property type="entry name" value="DUF167"/>
    <property type="match status" value="1"/>
</dbReference>
<dbReference type="EMBL" id="KQ964253">
    <property type="protein sequence ID" value="KXJ90232.1"/>
    <property type="molecule type" value="Genomic_DNA"/>
</dbReference>
<evidence type="ECO:0000313" key="2">
    <source>
        <dbReference type="EMBL" id="KXJ90232.1"/>
    </source>
</evidence>
<comment type="similarity">
    <text evidence="1">Belongs to the UPF0235 family.</text>
</comment>
<dbReference type="OrthoDB" id="244097at2759"/>
<protein>
    <recommendedName>
        <fullName evidence="4">DUF167 domain protein</fullName>
    </recommendedName>
</protein>
<reference evidence="3" key="1">
    <citation type="submission" date="2016-02" db="EMBL/GenBank/DDBJ databases">
        <title>Draft genome sequence of Microdochium bolleyi, a fungal endophyte of beachgrass.</title>
        <authorList>
            <consortium name="DOE Joint Genome Institute"/>
            <person name="David A.S."/>
            <person name="May G."/>
            <person name="Haridas S."/>
            <person name="Lim J."/>
            <person name="Wang M."/>
            <person name="Labutti K."/>
            <person name="Lipzen A."/>
            <person name="Barry K."/>
            <person name="Grigoriev I.V."/>
        </authorList>
    </citation>
    <scope>NUCLEOTIDE SEQUENCE [LARGE SCALE GENOMIC DNA]</scope>
    <source>
        <strain evidence="3">J235TASD1</strain>
    </source>
</reference>
<dbReference type="SMART" id="SM01152">
    <property type="entry name" value="DUF167"/>
    <property type="match status" value="1"/>
</dbReference>
<dbReference type="PANTHER" id="PTHR13420:SF7">
    <property type="entry name" value="UPF0235 PROTEIN C15ORF40"/>
    <property type="match status" value="1"/>
</dbReference>
<dbReference type="AlphaFoldDB" id="A0A136IZ72"/>
<dbReference type="SUPFAM" id="SSF69786">
    <property type="entry name" value="YggU-like"/>
    <property type="match status" value="1"/>
</dbReference>
<dbReference type="HAMAP" id="MF_00634">
    <property type="entry name" value="UPF0235"/>
    <property type="match status" value="1"/>
</dbReference>
<keyword evidence="3" id="KW-1185">Reference proteome</keyword>
<dbReference type="STRING" id="196109.A0A136IZ72"/>
<evidence type="ECO:0008006" key="4">
    <source>
        <dbReference type="Google" id="ProtNLM"/>
    </source>
</evidence>
<name>A0A136IZ72_9PEZI</name>
<dbReference type="NCBIfam" id="TIGR00251">
    <property type="entry name" value="DUF167 family protein"/>
    <property type="match status" value="1"/>
</dbReference>
<dbReference type="Proteomes" id="UP000070501">
    <property type="component" value="Unassembled WGS sequence"/>
</dbReference>
<gene>
    <name evidence="2" type="ORF">Micbo1qcDRAFT_120665</name>
</gene>
<evidence type="ECO:0000256" key="1">
    <source>
        <dbReference type="ARBA" id="ARBA00010364"/>
    </source>
</evidence>
<dbReference type="InterPro" id="IPR036591">
    <property type="entry name" value="YggU-like_sf"/>
</dbReference>
<dbReference type="InParanoid" id="A0A136IZ72"/>
<dbReference type="PANTHER" id="PTHR13420">
    <property type="entry name" value="UPF0235 PROTEIN C15ORF40"/>
    <property type="match status" value="1"/>
</dbReference>
<organism evidence="2 3">
    <name type="scientific">Microdochium bolleyi</name>
    <dbReference type="NCBI Taxonomy" id="196109"/>
    <lineage>
        <taxon>Eukaryota</taxon>
        <taxon>Fungi</taxon>
        <taxon>Dikarya</taxon>
        <taxon>Ascomycota</taxon>
        <taxon>Pezizomycotina</taxon>
        <taxon>Sordariomycetes</taxon>
        <taxon>Xylariomycetidae</taxon>
        <taxon>Xylariales</taxon>
        <taxon>Microdochiaceae</taxon>
        <taxon>Microdochium</taxon>
    </lineage>
</organism>
<accession>A0A136IZ72</accession>
<sequence>MAARQAVSILKKHASKSRVPSTLLLHCRIRPGAAKLREGITGVTDEAIEINVAAPPQDGKANKAVVQILATALLVPKSNLQIVQGTKSREKTISISSTALDIGHFTASNCEDAGLLDLVRDRLHAHVVD</sequence>